<name>A0ABR3AMW5_PHYBL</name>
<comment type="caution">
    <text evidence="1">The sequence shown here is derived from an EMBL/GenBank/DDBJ whole genome shotgun (WGS) entry which is preliminary data.</text>
</comment>
<accession>A0ABR3AMW5</accession>
<proteinExistence type="predicted"/>
<evidence type="ECO:0000313" key="1">
    <source>
        <dbReference type="EMBL" id="KAL0078425.1"/>
    </source>
</evidence>
<sequence>MIQKKSYCFLIIFPYFISLPSPLLAFYKTTSQLFFFSLLQNSQNSLKCTKMHKNAQKCTKCTKFKKLKNYSLYTLFLYTSSPPPPQKKKKLYDFLLFI</sequence>
<dbReference type="EMBL" id="JBCLYO010000025">
    <property type="protein sequence ID" value="KAL0078425.1"/>
    <property type="molecule type" value="Genomic_DNA"/>
</dbReference>
<evidence type="ECO:0000313" key="2">
    <source>
        <dbReference type="Proteomes" id="UP001448207"/>
    </source>
</evidence>
<organism evidence="1 2">
    <name type="scientific">Phycomyces blakesleeanus</name>
    <dbReference type="NCBI Taxonomy" id="4837"/>
    <lineage>
        <taxon>Eukaryota</taxon>
        <taxon>Fungi</taxon>
        <taxon>Fungi incertae sedis</taxon>
        <taxon>Mucoromycota</taxon>
        <taxon>Mucoromycotina</taxon>
        <taxon>Mucoromycetes</taxon>
        <taxon>Mucorales</taxon>
        <taxon>Phycomycetaceae</taxon>
        <taxon>Phycomyces</taxon>
    </lineage>
</organism>
<dbReference type="Proteomes" id="UP001448207">
    <property type="component" value="Unassembled WGS sequence"/>
</dbReference>
<keyword evidence="2" id="KW-1185">Reference proteome</keyword>
<evidence type="ECO:0008006" key="3">
    <source>
        <dbReference type="Google" id="ProtNLM"/>
    </source>
</evidence>
<gene>
    <name evidence="1" type="ORF">J3Q64DRAFT_1766251</name>
</gene>
<reference evidence="1 2" key="1">
    <citation type="submission" date="2024-04" db="EMBL/GenBank/DDBJ databases">
        <title>Symmetric and asymmetric DNA N6-adenine methylation regulates different biological responses in Mucorales.</title>
        <authorList>
            <consortium name="Lawrence Berkeley National Laboratory"/>
            <person name="Lax C."/>
            <person name="Mondo S.J."/>
            <person name="Osorio-Concepcion M."/>
            <person name="Muszewska A."/>
            <person name="Corrochano-Luque M."/>
            <person name="Gutierrez G."/>
            <person name="Riley R."/>
            <person name="Lipzen A."/>
            <person name="Guo J."/>
            <person name="Hundley H."/>
            <person name="Amirebrahimi M."/>
            <person name="Ng V."/>
            <person name="Lorenzo-Gutierrez D."/>
            <person name="Binder U."/>
            <person name="Yang J."/>
            <person name="Song Y."/>
            <person name="Canovas D."/>
            <person name="Navarro E."/>
            <person name="Freitag M."/>
            <person name="Gabaldon T."/>
            <person name="Grigoriev I.V."/>
            <person name="Corrochano L.M."/>
            <person name="Nicolas F.E."/>
            <person name="Garre V."/>
        </authorList>
    </citation>
    <scope>NUCLEOTIDE SEQUENCE [LARGE SCALE GENOMIC DNA]</scope>
    <source>
        <strain evidence="1 2">L51</strain>
    </source>
</reference>
<protein>
    <recommendedName>
        <fullName evidence="3">Secreted protein</fullName>
    </recommendedName>
</protein>